<proteinExistence type="predicted"/>
<accession>A0A438MU27</accession>
<dbReference type="EMBL" id="NAJM01000050">
    <property type="protein sequence ID" value="RVX67241.1"/>
    <property type="molecule type" value="Genomic_DNA"/>
</dbReference>
<gene>
    <name evidence="3" type="ORF">B0A52_09278</name>
</gene>
<feature type="signal peptide" evidence="1">
    <location>
        <begin position="1"/>
        <end position="18"/>
    </location>
</feature>
<protein>
    <recommendedName>
        <fullName evidence="2">Amidase domain-containing protein</fullName>
    </recommendedName>
</protein>
<dbReference type="Proteomes" id="UP000288859">
    <property type="component" value="Unassembled WGS sequence"/>
</dbReference>
<comment type="caution">
    <text evidence="3">The sequence shown here is derived from an EMBL/GenBank/DDBJ whole genome shotgun (WGS) entry which is preliminary data.</text>
</comment>
<dbReference type="Gene3D" id="3.90.1300.10">
    <property type="entry name" value="Amidase signature (AS) domain"/>
    <property type="match status" value="1"/>
</dbReference>
<reference evidence="3 4" key="1">
    <citation type="submission" date="2017-03" db="EMBL/GenBank/DDBJ databases">
        <title>Genomes of endolithic fungi from Antarctica.</title>
        <authorList>
            <person name="Coleine C."/>
            <person name="Masonjones S."/>
            <person name="Stajich J.E."/>
        </authorList>
    </citation>
    <scope>NUCLEOTIDE SEQUENCE [LARGE SCALE GENOMIC DNA]</scope>
    <source>
        <strain evidence="3 4">CCFEE 6314</strain>
    </source>
</reference>
<dbReference type="PANTHER" id="PTHR42678">
    <property type="entry name" value="AMIDASE"/>
    <property type="match status" value="1"/>
</dbReference>
<dbReference type="PANTHER" id="PTHR42678:SF5">
    <property type="entry name" value="GLUTAMYL-TRNA(GLN) AMIDOTRANSFERASE SUBUNIT A"/>
    <property type="match status" value="1"/>
</dbReference>
<dbReference type="AlphaFoldDB" id="A0A438MU27"/>
<sequence>MRLFTRLAWTFFVPLSEAYSSPFDPREATVSTIHHALFSGATTCRDVVSSFIARIEAYNPLINAIITLNPEALQIADVLDASLASGNTTGSLFCVPILLKDNFDALPMPTTGGSLALKSSVPLQDGPTVLAFRRAGAVVLGKTNLHELALEGLGVSSLGGQTLNPYDFSRTAGGSSSGTGAAIAASFAVLGTGTDTVNSLRSPASANSLYSFRPTRGLISRAGVIPVSHTQDTVGAIGRDLFDIATALTVMSSVGYDPADNDTATIPPGTVGIDYTSFLSLNNPSDLSGIRLGVLEGFFNRTLSSETDPVNQVTDSAIEQLRRQGATLISINDTSIYNATIILQLDVQQFEIRELLTDYLSSEGLSGQHPTSMADIFINNTSPPNFLVIPSQYNKIRSALTSSTDDALYLETQARIADLSRTLHETITSNQLDAIIYPEQQNLVVKVGSPSQSGRNGILAALTGSPVITMPIGFSPPGPSAPIGVPIGLELLGLPWSEGKLLRIAKGLDDRLHARRMPVTAGLHDMAEVTSTYSAVPRILPVDNIPLVYPLGRF</sequence>
<dbReference type="InterPro" id="IPR036928">
    <property type="entry name" value="AS_sf"/>
</dbReference>
<evidence type="ECO:0000313" key="3">
    <source>
        <dbReference type="EMBL" id="RVX67241.1"/>
    </source>
</evidence>
<dbReference type="Pfam" id="PF01425">
    <property type="entry name" value="Amidase"/>
    <property type="match status" value="1"/>
</dbReference>
<evidence type="ECO:0000256" key="1">
    <source>
        <dbReference type="SAM" id="SignalP"/>
    </source>
</evidence>
<dbReference type="InterPro" id="IPR023631">
    <property type="entry name" value="Amidase_dom"/>
</dbReference>
<evidence type="ECO:0000259" key="2">
    <source>
        <dbReference type="Pfam" id="PF01425"/>
    </source>
</evidence>
<dbReference type="VEuPathDB" id="FungiDB:PV10_06883"/>
<keyword evidence="1" id="KW-0732">Signal</keyword>
<name>A0A438MU27_EXOME</name>
<dbReference type="OrthoDB" id="566138at2759"/>
<feature type="chain" id="PRO_5019363393" description="Amidase domain-containing protein" evidence="1">
    <location>
        <begin position="19"/>
        <end position="554"/>
    </location>
</feature>
<evidence type="ECO:0000313" key="4">
    <source>
        <dbReference type="Proteomes" id="UP000288859"/>
    </source>
</evidence>
<feature type="domain" description="Amidase" evidence="2">
    <location>
        <begin position="46"/>
        <end position="502"/>
    </location>
</feature>
<organism evidence="3 4">
    <name type="scientific">Exophiala mesophila</name>
    <name type="common">Black yeast-like fungus</name>
    <dbReference type="NCBI Taxonomy" id="212818"/>
    <lineage>
        <taxon>Eukaryota</taxon>
        <taxon>Fungi</taxon>
        <taxon>Dikarya</taxon>
        <taxon>Ascomycota</taxon>
        <taxon>Pezizomycotina</taxon>
        <taxon>Eurotiomycetes</taxon>
        <taxon>Chaetothyriomycetidae</taxon>
        <taxon>Chaetothyriales</taxon>
        <taxon>Herpotrichiellaceae</taxon>
        <taxon>Exophiala</taxon>
    </lineage>
</organism>
<dbReference type="SUPFAM" id="SSF75304">
    <property type="entry name" value="Amidase signature (AS) enzymes"/>
    <property type="match status" value="1"/>
</dbReference>